<evidence type="ECO:0000313" key="1">
    <source>
        <dbReference type="EMBL" id="WDE13154.1"/>
    </source>
</evidence>
<gene>
    <name evidence="1" type="ORF">H3N35_06845</name>
</gene>
<keyword evidence="2" id="KW-1185">Reference proteome</keyword>
<proteinExistence type="predicted"/>
<accession>A0ABY7VHG0</accession>
<sequence>MLTSINAYTAQTANNRLETANSVEEDTASAGIARQENTAAAGNKLFLSSRAEKVNAISSEFFKKGALTLADVDKLVERAYEYGLISKADYSHLAKTGESEQSQEAETQTLTASLAGFIENFQQRFNSVDADAQSAEGSPAEPSDTEIEMNKALTSARTILSDIEQAKKADNFQQSLSHAIATLTEVVQSDSFSQLPLDDRVGLSKTVQALEVVDKLTPQKQNNKFINRYLDISVK</sequence>
<name>A0ABY7VHG0_9GAMM</name>
<dbReference type="RefSeq" id="WP_274053498.1">
    <property type="nucleotide sequence ID" value="NZ_CP059693.1"/>
</dbReference>
<reference evidence="1 2" key="1">
    <citation type="journal article" date="2022" name="Mar. Drugs">
        <title>Bioassay-Guided Fractionation Leads to the Detection of Cholic Acid Generated by the Rare Thalassomonas sp.</title>
        <authorList>
            <person name="Pheiffer F."/>
            <person name="Schneider Y.K."/>
            <person name="Hansen E.H."/>
            <person name="Andersen J.H."/>
            <person name="Isaksson J."/>
            <person name="Busche T."/>
            <person name="R C."/>
            <person name="Kalinowski J."/>
            <person name="Zyl L.V."/>
            <person name="Trindade M."/>
        </authorList>
    </citation>
    <scope>NUCLEOTIDE SEQUENCE [LARGE SCALE GENOMIC DNA]</scope>
    <source>
        <strain evidence="1 2">A5K-61T</strain>
    </source>
</reference>
<evidence type="ECO:0000313" key="2">
    <source>
        <dbReference type="Proteomes" id="UP001215231"/>
    </source>
</evidence>
<evidence type="ECO:0008006" key="3">
    <source>
        <dbReference type="Google" id="ProtNLM"/>
    </source>
</evidence>
<organism evidence="1 2">
    <name type="scientific">Thalassomonas haliotis</name>
    <dbReference type="NCBI Taxonomy" id="485448"/>
    <lineage>
        <taxon>Bacteria</taxon>
        <taxon>Pseudomonadati</taxon>
        <taxon>Pseudomonadota</taxon>
        <taxon>Gammaproteobacteria</taxon>
        <taxon>Alteromonadales</taxon>
        <taxon>Colwelliaceae</taxon>
        <taxon>Thalassomonas</taxon>
    </lineage>
</organism>
<dbReference type="EMBL" id="CP059693">
    <property type="protein sequence ID" value="WDE13154.1"/>
    <property type="molecule type" value="Genomic_DNA"/>
</dbReference>
<protein>
    <recommendedName>
        <fullName evidence="3">DUF5610 domain-containing protein</fullName>
    </recommendedName>
</protein>
<dbReference type="Proteomes" id="UP001215231">
    <property type="component" value="Chromosome"/>
</dbReference>